<keyword evidence="3" id="KW-1185">Reference proteome</keyword>
<evidence type="ECO:0000313" key="2">
    <source>
        <dbReference type="EMBL" id="KAJ5371090.1"/>
    </source>
</evidence>
<feature type="region of interest" description="Disordered" evidence="1">
    <location>
        <begin position="1"/>
        <end position="49"/>
    </location>
</feature>
<sequence length="179" mass="18970">MMDALTGQKHPQDPQNYPQMYGNNAAARPYASEGYQTGQYTRPEGQGHYEPRYEEGHGNYGASNGGFGGHNNGPANESNHGYPTGDGGYGGTVGYGKEYSSHQPGYVGHDASGGYSNQVEHRREYPQGGHNVPGSYDGHGGYRNGHNGPVNYGASHNNRGHGGHEGGHGQHGGTYRGGH</sequence>
<dbReference type="OrthoDB" id="5428444at2759"/>
<dbReference type="AlphaFoldDB" id="A0A9W9S394"/>
<name>A0A9W9S394_9EURO</name>
<feature type="region of interest" description="Disordered" evidence="1">
    <location>
        <begin position="124"/>
        <end position="179"/>
    </location>
</feature>
<reference evidence="2" key="2">
    <citation type="journal article" date="2023" name="IMA Fungus">
        <title>Comparative genomic study of the Penicillium genus elucidates a diverse pangenome and 15 lateral gene transfer events.</title>
        <authorList>
            <person name="Petersen C."/>
            <person name="Sorensen T."/>
            <person name="Nielsen M.R."/>
            <person name="Sondergaard T.E."/>
            <person name="Sorensen J.L."/>
            <person name="Fitzpatrick D.A."/>
            <person name="Frisvad J.C."/>
            <person name="Nielsen K.L."/>
        </authorList>
    </citation>
    <scope>NUCLEOTIDE SEQUENCE</scope>
    <source>
        <strain evidence="2">IBT 29864</strain>
    </source>
</reference>
<feature type="compositionally biased region" description="Gly residues" evidence="1">
    <location>
        <begin position="169"/>
        <end position="179"/>
    </location>
</feature>
<feature type="compositionally biased region" description="Polar residues" evidence="1">
    <location>
        <begin position="13"/>
        <end position="22"/>
    </location>
</feature>
<evidence type="ECO:0000313" key="3">
    <source>
        <dbReference type="Proteomes" id="UP001147782"/>
    </source>
</evidence>
<evidence type="ECO:0000256" key="1">
    <source>
        <dbReference type="SAM" id="MobiDB-lite"/>
    </source>
</evidence>
<comment type="caution">
    <text evidence="2">The sequence shown here is derived from an EMBL/GenBank/DDBJ whole genome shotgun (WGS) entry which is preliminary data.</text>
</comment>
<proteinExistence type="predicted"/>
<protein>
    <submittedName>
        <fullName evidence="2">Uncharacterized protein</fullName>
    </submittedName>
</protein>
<reference evidence="2" key="1">
    <citation type="submission" date="2022-11" db="EMBL/GenBank/DDBJ databases">
        <authorList>
            <person name="Petersen C."/>
        </authorList>
    </citation>
    <scope>NUCLEOTIDE SEQUENCE</scope>
    <source>
        <strain evidence="2">IBT 29864</strain>
    </source>
</reference>
<dbReference type="EMBL" id="JAPZBS010000005">
    <property type="protein sequence ID" value="KAJ5371090.1"/>
    <property type="molecule type" value="Genomic_DNA"/>
</dbReference>
<organism evidence="2 3">
    <name type="scientific">Penicillium cataractarum</name>
    <dbReference type="NCBI Taxonomy" id="2100454"/>
    <lineage>
        <taxon>Eukaryota</taxon>
        <taxon>Fungi</taxon>
        <taxon>Dikarya</taxon>
        <taxon>Ascomycota</taxon>
        <taxon>Pezizomycotina</taxon>
        <taxon>Eurotiomycetes</taxon>
        <taxon>Eurotiomycetidae</taxon>
        <taxon>Eurotiales</taxon>
        <taxon>Aspergillaceae</taxon>
        <taxon>Penicillium</taxon>
    </lineage>
</organism>
<dbReference type="RefSeq" id="XP_056555524.1">
    <property type="nucleotide sequence ID" value="XM_056700111.1"/>
</dbReference>
<dbReference type="Proteomes" id="UP001147782">
    <property type="component" value="Unassembled WGS sequence"/>
</dbReference>
<accession>A0A9W9S394</accession>
<gene>
    <name evidence="2" type="ORF">N7496_007182</name>
</gene>
<dbReference type="GeneID" id="81439290"/>